<dbReference type="InterPro" id="IPR050131">
    <property type="entry name" value="Peptidase_S8_subtilisin-like"/>
</dbReference>
<dbReference type="RefSeq" id="WP_344985736.1">
    <property type="nucleotide sequence ID" value="NZ_BAAAXV010000001.1"/>
</dbReference>
<dbReference type="EMBL" id="JBHMBW010000012">
    <property type="protein sequence ID" value="MFB9624279.1"/>
    <property type="molecule type" value="Genomic_DNA"/>
</dbReference>
<dbReference type="InterPro" id="IPR022398">
    <property type="entry name" value="Peptidase_S8_His-AS"/>
</dbReference>
<evidence type="ECO:0000256" key="7">
    <source>
        <dbReference type="SAM" id="SignalP"/>
    </source>
</evidence>
<dbReference type="PROSITE" id="PS00136">
    <property type="entry name" value="SUBTILASE_ASP"/>
    <property type="match status" value="1"/>
</dbReference>
<dbReference type="InterPro" id="IPR015500">
    <property type="entry name" value="Peptidase_S8_subtilisin-rel"/>
</dbReference>
<evidence type="ECO:0000256" key="2">
    <source>
        <dbReference type="ARBA" id="ARBA00022670"/>
    </source>
</evidence>
<dbReference type="PANTHER" id="PTHR43806:SF11">
    <property type="entry name" value="CEREVISIN-RELATED"/>
    <property type="match status" value="1"/>
</dbReference>
<dbReference type="PROSITE" id="PS51892">
    <property type="entry name" value="SUBTILASE"/>
    <property type="match status" value="1"/>
</dbReference>
<dbReference type="PROSITE" id="PS51829">
    <property type="entry name" value="P_HOMO_B"/>
    <property type="match status" value="2"/>
</dbReference>
<dbReference type="Gene3D" id="2.60.120.260">
    <property type="entry name" value="Galactose-binding domain-like"/>
    <property type="match status" value="2"/>
</dbReference>
<dbReference type="Gene3D" id="3.40.50.200">
    <property type="entry name" value="Peptidase S8/S53 domain"/>
    <property type="match status" value="1"/>
</dbReference>
<evidence type="ECO:0000256" key="5">
    <source>
        <dbReference type="PROSITE-ProRule" id="PRU01240"/>
    </source>
</evidence>
<dbReference type="PANTHER" id="PTHR43806">
    <property type="entry name" value="PEPTIDASE S8"/>
    <property type="match status" value="1"/>
</dbReference>
<feature type="active site" description="Charge relay system" evidence="5">
    <location>
        <position position="155"/>
    </location>
</feature>
<dbReference type="Proteomes" id="UP001589532">
    <property type="component" value="Unassembled WGS sequence"/>
</dbReference>
<feature type="domain" description="P/Homo B" evidence="8">
    <location>
        <begin position="452"/>
        <end position="582"/>
    </location>
</feature>
<reference evidence="9 10" key="1">
    <citation type="submission" date="2024-09" db="EMBL/GenBank/DDBJ databases">
        <authorList>
            <person name="Sun Q."/>
            <person name="Mori K."/>
        </authorList>
    </citation>
    <scope>NUCLEOTIDE SEQUENCE [LARGE SCALE GENOMIC DNA]</scope>
    <source>
        <strain evidence="9 10">JCM 3143</strain>
    </source>
</reference>
<dbReference type="SUPFAM" id="SSF52743">
    <property type="entry name" value="Subtilisin-like"/>
    <property type="match status" value="1"/>
</dbReference>
<dbReference type="Pfam" id="PF01483">
    <property type="entry name" value="P_proprotein"/>
    <property type="match status" value="2"/>
</dbReference>
<feature type="domain" description="P/Homo B" evidence="8">
    <location>
        <begin position="583"/>
        <end position="687"/>
    </location>
</feature>
<dbReference type="PROSITE" id="PS00137">
    <property type="entry name" value="SUBTILASE_HIS"/>
    <property type="match status" value="1"/>
</dbReference>
<proteinExistence type="inferred from homology"/>
<dbReference type="PROSITE" id="PS00138">
    <property type="entry name" value="SUBTILASE_SER"/>
    <property type="match status" value="1"/>
</dbReference>
<dbReference type="Pfam" id="PF00082">
    <property type="entry name" value="Peptidase_S8"/>
    <property type="match status" value="1"/>
</dbReference>
<evidence type="ECO:0000256" key="3">
    <source>
        <dbReference type="ARBA" id="ARBA00022801"/>
    </source>
</evidence>
<dbReference type="InterPro" id="IPR023827">
    <property type="entry name" value="Peptidase_S8_Asp-AS"/>
</dbReference>
<keyword evidence="7" id="KW-0732">Signal</keyword>
<dbReference type="PRINTS" id="PR00723">
    <property type="entry name" value="SUBTILISIN"/>
</dbReference>
<feature type="chain" id="PRO_5046751342" evidence="7">
    <location>
        <begin position="26"/>
        <end position="687"/>
    </location>
</feature>
<protein>
    <submittedName>
        <fullName evidence="9">S8 family serine peptidase</fullName>
    </submittedName>
</protein>
<keyword evidence="3 5" id="KW-0378">Hydrolase</keyword>
<dbReference type="InterPro" id="IPR023828">
    <property type="entry name" value="Peptidase_S8_Ser-AS"/>
</dbReference>
<gene>
    <name evidence="9" type="ORF">ACFFSA_14425</name>
</gene>
<organism evidence="9 10">
    <name type="scientific">Nonomuraea helvata</name>
    <dbReference type="NCBI Taxonomy" id="37484"/>
    <lineage>
        <taxon>Bacteria</taxon>
        <taxon>Bacillati</taxon>
        <taxon>Actinomycetota</taxon>
        <taxon>Actinomycetes</taxon>
        <taxon>Streptosporangiales</taxon>
        <taxon>Streptosporangiaceae</taxon>
        <taxon>Nonomuraea</taxon>
    </lineage>
</organism>
<keyword evidence="10" id="KW-1185">Reference proteome</keyword>
<dbReference type="InterPro" id="IPR000209">
    <property type="entry name" value="Peptidase_S8/S53_dom"/>
</dbReference>
<evidence type="ECO:0000259" key="8">
    <source>
        <dbReference type="PROSITE" id="PS51829"/>
    </source>
</evidence>
<keyword evidence="2 5" id="KW-0645">Protease</keyword>
<evidence type="ECO:0000256" key="1">
    <source>
        <dbReference type="ARBA" id="ARBA00011073"/>
    </source>
</evidence>
<dbReference type="SUPFAM" id="SSF49785">
    <property type="entry name" value="Galactose-binding domain-like"/>
    <property type="match status" value="2"/>
</dbReference>
<evidence type="ECO:0000313" key="9">
    <source>
        <dbReference type="EMBL" id="MFB9624279.1"/>
    </source>
</evidence>
<dbReference type="InterPro" id="IPR002884">
    <property type="entry name" value="P_dom"/>
</dbReference>
<comment type="similarity">
    <text evidence="1 5 6">Belongs to the peptidase S8 family.</text>
</comment>
<evidence type="ECO:0000256" key="4">
    <source>
        <dbReference type="ARBA" id="ARBA00022825"/>
    </source>
</evidence>
<evidence type="ECO:0000313" key="10">
    <source>
        <dbReference type="Proteomes" id="UP001589532"/>
    </source>
</evidence>
<evidence type="ECO:0000256" key="6">
    <source>
        <dbReference type="RuleBase" id="RU003355"/>
    </source>
</evidence>
<feature type="active site" description="Charge relay system" evidence="5">
    <location>
        <position position="397"/>
    </location>
</feature>
<accession>A0ABV5RZS4</accession>
<comment type="caution">
    <text evidence="9">The sequence shown here is derived from an EMBL/GenBank/DDBJ whole genome shotgun (WGS) entry which is preliminary data.</text>
</comment>
<sequence>MKLRVLSSLIVALAATAIATGPAYAAEAPSPAAPTAAASAAQQTTSAAPYIEPQLSARVAAAGKIRVNVVSRTRADMPDAAASGQVVQQLSRFPVVTLHVDQAGLDRLAKLPNVVSVTEDRPMRASLAESIPLIGADKTRAAGKTGAGSVVAVLDTGVAVNHPFLKDRVLEEACFSPIDDNYSATSLCPDGTAAQEGPGSADSDQGPCADVALDCDHGTHVAGIAVGNGTGVTGAPPAGVAPGAELVAIQVFSKFSSEDVCGPGAAPCVLSFTSAQLAGLEKVLELKNEGVPLVAANLSLGSGQYTAACDDVLYKTVIDSLRTAGVATVVAAGNDGFGAAVAAPACVSSAIAVGATTDQDGVAAFSNRGALLDLFAPGVSIVSSVPGGKWASLSGTSMAAPHVTGALAVLRQAMPNATLDQLETALKSTGKSIAYNGVTTPRIQVDAAVLGKSPDPGAWPIPYYENMKDTAIPDHGTVTSSIAVSGLMGTAPATTEVYVDIHHSWRGELKIDLIAPDNKVYPLQANDPNDSGDIIHETYTVNASASPASGTWKLRVQDVEYLDTGFIDGWWIRLPCFGNWDDTAIPDPGVAESSIVLAWLNGNAPTRTRVHVEIDHTWRGDLKIDLVAPDNKVYPLRAADPKDGTDNIDENYWVNANVSPASGTWKLRVEDLAKGDKGFINGWTLTL</sequence>
<dbReference type="InterPro" id="IPR008979">
    <property type="entry name" value="Galactose-bd-like_sf"/>
</dbReference>
<keyword evidence="4 5" id="KW-0720">Serine protease</keyword>
<name>A0ABV5RZS4_9ACTN</name>
<dbReference type="InterPro" id="IPR036852">
    <property type="entry name" value="Peptidase_S8/S53_dom_sf"/>
</dbReference>
<feature type="active site" description="Charge relay system" evidence="5">
    <location>
        <position position="217"/>
    </location>
</feature>
<feature type="signal peptide" evidence="7">
    <location>
        <begin position="1"/>
        <end position="25"/>
    </location>
</feature>